<dbReference type="PANTHER" id="PTHR43133:SF60">
    <property type="entry name" value="RNA POLYMERASE SIGMA FACTOR SIGV"/>
    <property type="match status" value="1"/>
</dbReference>
<evidence type="ECO:0000256" key="2">
    <source>
        <dbReference type="ARBA" id="ARBA00023015"/>
    </source>
</evidence>
<keyword evidence="6" id="KW-0472">Membrane</keyword>
<gene>
    <name evidence="8" type="ORF">ABFO16_07470</name>
</gene>
<evidence type="ECO:0000256" key="5">
    <source>
        <dbReference type="SAM" id="MobiDB-lite"/>
    </source>
</evidence>
<sequence>MNCVKCGKKINGSEMFCKVCGTNNKVTTDIVNSAIDGNKESLSFLYKLTYKDMYKTVKFAGCPKDSINEVMKDSYVLGFSNLSGLSHPDRFSSWIDKIAIYRTINQLKDTVVDSFPVSDGEDEEVEFIPEMLKELPNKLVGEKKAKEYIDKILGALSVEQRMTIVIFYYNKLSIKEISHGTGCSENTVKDRLNTGKMAVEKQVEALQKKGTNTYGLAPISYLLLLFESFNNIKGEFDDKSLLNSILENSTATEEDNVPVVNSKKEEPKDEPKEEPKEKSDEAVAPINVKDISSLAPVDVDDEPTEEGNKEDTDTKENIEDVKVEELSDKEDNSTEENKSENVEATKVIPTEEIKESTLTLDVPLDTYELGASTDSDNLDVESNYDVPSHAMDIDDDDFEREGKSLGFKIGIGVVVFIVVIALTVAGYLFYDYNYSDDPIIKPETTTQSTTVNTSTTAPSSTVPTTVDPDKAKLTNAETVKMISLLLPTDSHHTPNFVSASASDLIDMCINSATNSANDENAKSLVGDFKKDSNGFYIKKDDVVTAVKSVFGKDVSSSKYDGAYKLKDNKFYTDNPASSDAYNHSYKIEKIITDDGNALNVYYTYYDNTAKKLRYNHAGVVRNNGDTDYPFTLYGSEELTKSEYKDAIGK</sequence>
<dbReference type="SUPFAM" id="SSF88659">
    <property type="entry name" value="Sigma3 and sigma4 domains of RNA polymerase sigma factors"/>
    <property type="match status" value="1"/>
</dbReference>
<keyword evidence="6" id="KW-0812">Transmembrane</keyword>
<feature type="region of interest" description="Disordered" evidence="5">
    <location>
        <begin position="444"/>
        <end position="465"/>
    </location>
</feature>
<evidence type="ECO:0000256" key="3">
    <source>
        <dbReference type="ARBA" id="ARBA00023082"/>
    </source>
</evidence>
<evidence type="ECO:0000256" key="6">
    <source>
        <dbReference type="SAM" id="Phobius"/>
    </source>
</evidence>
<dbReference type="InterPro" id="IPR013249">
    <property type="entry name" value="RNA_pol_sigma70_r4_t2"/>
</dbReference>
<dbReference type="PANTHER" id="PTHR43133">
    <property type="entry name" value="RNA POLYMERASE ECF-TYPE SIGMA FACTO"/>
    <property type="match status" value="1"/>
</dbReference>
<dbReference type="InterPro" id="IPR039425">
    <property type="entry name" value="RNA_pol_sigma-70-like"/>
</dbReference>
<evidence type="ECO:0000313" key="8">
    <source>
        <dbReference type="EMBL" id="MEQ2566076.1"/>
    </source>
</evidence>
<comment type="caution">
    <text evidence="8">The sequence shown here is derived from an EMBL/GenBank/DDBJ whole genome shotgun (WGS) entry which is preliminary data.</text>
</comment>
<keyword evidence="3" id="KW-0731">Sigma factor</keyword>
<evidence type="ECO:0000313" key="9">
    <source>
        <dbReference type="Proteomes" id="UP001478133"/>
    </source>
</evidence>
<dbReference type="RefSeq" id="WP_211147904.1">
    <property type="nucleotide sequence ID" value="NZ_JBBMEY010000008.1"/>
</dbReference>
<feature type="region of interest" description="Disordered" evidence="5">
    <location>
        <begin position="251"/>
        <end position="343"/>
    </location>
</feature>
<evidence type="ECO:0000256" key="1">
    <source>
        <dbReference type="ARBA" id="ARBA00010641"/>
    </source>
</evidence>
<name>A0ABV1HUT1_9FIRM</name>
<keyword evidence="4" id="KW-0804">Transcription</keyword>
<dbReference type="InterPro" id="IPR036388">
    <property type="entry name" value="WH-like_DNA-bd_sf"/>
</dbReference>
<keyword evidence="9" id="KW-1185">Reference proteome</keyword>
<proteinExistence type="inferred from homology"/>
<feature type="compositionally biased region" description="Basic and acidic residues" evidence="5">
    <location>
        <begin position="262"/>
        <end position="281"/>
    </location>
</feature>
<dbReference type="InterPro" id="IPR013324">
    <property type="entry name" value="RNA_pol_sigma_r3/r4-like"/>
</dbReference>
<evidence type="ECO:0000259" key="7">
    <source>
        <dbReference type="Pfam" id="PF08281"/>
    </source>
</evidence>
<dbReference type="Pfam" id="PF08281">
    <property type="entry name" value="Sigma70_r4_2"/>
    <property type="match status" value="1"/>
</dbReference>
<protein>
    <submittedName>
        <fullName evidence="8">Sigma factor-like helix-turn-helix DNA-binding protein</fullName>
    </submittedName>
</protein>
<feature type="compositionally biased region" description="Basic and acidic residues" evidence="5">
    <location>
        <begin position="306"/>
        <end position="343"/>
    </location>
</feature>
<accession>A0ABV1HUT1</accession>
<dbReference type="Gene3D" id="1.10.10.10">
    <property type="entry name" value="Winged helix-like DNA-binding domain superfamily/Winged helix DNA-binding domain"/>
    <property type="match status" value="1"/>
</dbReference>
<dbReference type="SUPFAM" id="SSF88946">
    <property type="entry name" value="Sigma2 domain of RNA polymerase sigma factors"/>
    <property type="match status" value="1"/>
</dbReference>
<reference evidence="8 9" key="1">
    <citation type="submission" date="2024-03" db="EMBL/GenBank/DDBJ databases">
        <title>Human intestinal bacterial collection.</title>
        <authorList>
            <person name="Pauvert C."/>
            <person name="Hitch T.C.A."/>
            <person name="Clavel T."/>
        </authorList>
    </citation>
    <scope>NUCLEOTIDE SEQUENCE [LARGE SCALE GENOMIC DNA]</scope>
    <source>
        <strain evidence="8 9">CLA-AP-H18</strain>
    </source>
</reference>
<dbReference type="EMBL" id="JBBMFI010000028">
    <property type="protein sequence ID" value="MEQ2566076.1"/>
    <property type="molecule type" value="Genomic_DNA"/>
</dbReference>
<evidence type="ECO:0000256" key="4">
    <source>
        <dbReference type="ARBA" id="ARBA00023163"/>
    </source>
</evidence>
<comment type="similarity">
    <text evidence="1">Belongs to the sigma-70 factor family. ECF subfamily.</text>
</comment>
<feature type="domain" description="RNA polymerase sigma factor 70 region 4 type 2" evidence="7">
    <location>
        <begin position="147"/>
        <end position="195"/>
    </location>
</feature>
<feature type="transmembrane region" description="Helical" evidence="6">
    <location>
        <begin position="409"/>
        <end position="430"/>
    </location>
</feature>
<dbReference type="Proteomes" id="UP001478133">
    <property type="component" value="Unassembled WGS sequence"/>
</dbReference>
<organism evidence="8 9">
    <name type="scientific">Ruminococcoides intestinihominis</name>
    <dbReference type="NCBI Taxonomy" id="3133161"/>
    <lineage>
        <taxon>Bacteria</taxon>
        <taxon>Bacillati</taxon>
        <taxon>Bacillota</taxon>
        <taxon>Clostridia</taxon>
        <taxon>Eubacteriales</taxon>
        <taxon>Oscillospiraceae</taxon>
        <taxon>Ruminococcoides</taxon>
    </lineage>
</organism>
<dbReference type="InterPro" id="IPR013325">
    <property type="entry name" value="RNA_pol_sigma_r2"/>
</dbReference>
<keyword evidence="2" id="KW-0805">Transcription regulation</keyword>
<keyword evidence="6" id="KW-1133">Transmembrane helix</keyword>